<protein>
    <submittedName>
        <fullName evidence="1">Uncharacterized protein</fullName>
    </submittedName>
</protein>
<reference evidence="1 2" key="1">
    <citation type="submission" date="2014-02" db="EMBL/GenBank/DDBJ databases">
        <authorList>
            <person name="Genoscope - CEA"/>
        </authorList>
    </citation>
    <scope>NUCLEOTIDE SEQUENCE [LARGE SCALE GENOMIC DNA]</scope>
    <source>
        <strain evidence="1 2">PCC 8005</strain>
    </source>
</reference>
<accession>A0A9P1KDR6</accession>
<evidence type="ECO:0000313" key="1">
    <source>
        <dbReference type="EMBL" id="CDM94240.1"/>
    </source>
</evidence>
<name>A0A9P1KDR6_9CYAN</name>
<dbReference type="EMBL" id="FO818640">
    <property type="protein sequence ID" value="CDM94240.1"/>
    <property type="molecule type" value="Genomic_DNA"/>
</dbReference>
<keyword evidence="2" id="KW-1185">Reference proteome</keyword>
<gene>
    <name evidence="1" type="ORF">ARTHRO_11914</name>
</gene>
<dbReference type="AlphaFoldDB" id="A0A9P1KDR6"/>
<sequence>MERMTILIANIGTSDLALKFYQPLKKIQRETSVSDEDLEQNYFLPVGFDRNEPNLKEAESQLSTGELLIWQNRYQLLKEQYYQTWKVNTFRELTQCLLGKYIETPQELHDCIRPGRLWGVVKEAVEASVRDIYIFVTDQFLEENGEKNKGADSDTVYLFEILQLWFDRELNNQINLHKVVIPKMISPIDQDGLLGEYYNFFKGLDPSEGILISVKGGTPQMQTALRVQAISSDIANQIYLEPQLSIQKLLQGEASSCRRVSYWRYQRVQKYQTVKKLLARWDFDGAREILTKWLETLETLERSGITEISESRHRLTVAVKALKMSIAYLNLDSYEADNQADSGLDILEVLCKNEQGFILNSEQNPFRLCKNYEPVLNLYTQCCLFWKLERIADFLGSMSAFYEEILHQAFEKLDAISYFDKTKNENDWFLKLDEIRGTQLGETFLKIEKKTNTSFPKIYQNQKQSNYKLQGRLSKRNFVKALILIKKGSSETLEGLIASLKSLDYWAEQRNFLIHGAKGISKQRMEDVRSEDLKNPKNQKIKNTVRVSCLPTEIIAQMSQIYCCFVELVSLSGFPNVQDYLEVNQKTRDPIEPYYLYSEIKEWVGQILDHDQ</sequence>
<evidence type="ECO:0000313" key="2">
    <source>
        <dbReference type="Proteomes" id="UP000032946"/>
    </source>
</evidence>
<organism evidence="1 2">
    <name type="scientific">Limnospira indica PCC 8005</name>
    <dbReference type="NCBI Taxonomy" id="376219"/>
    <lineage>
        <taxon>Bacteria</taxon>
        <taxon>Bacillati</taxon>
        <taxon>Cyanobacteriota</taxon>
        <taxon>Cyanophyceae</taxon>
        <taxon>Oscillatoriophycideae</taxon>
        <taxon>Oscillatoriales</taxon>
        <taxon>Sirenicapillariaceae</taxon>
        <taxon>Limnospira</taxon>
    </lineage>
</organism>
<proteinExistence type="predicted"/>
<dbReference type="Proteomes" id="UP000032946">
    <property type="component" value="Chromosome"/>
</dbReference>